<feature type="transmembrane region" description="Helical" evidence="4">
    <location>
        <begin position="192"/>
        <end position="213"/>
    </location>
</feature>
<evidence type="ECO:0000256" key="4">
    <source>
        <dbReference type="SAM" id="Phobius"/>
    </source>
</evidence>
<dbReference type="Gene3D" id="2.70.40.10">
    <property type="match status" value="1"/>
</dbReference>
<keyword evidence="4" id="KW-0472">Membrane</keyword>
<reference evidence="5 6" key="1">
    <citation type="submission" date="2018-11" db="EMBL/GenBank/DDBJ databases">
        <title>Erythrobacter spongiae sp. nov., isolated from a marine sponge.</title>
        <authorList>
            <person name="Zhuang L."/>
            <person name="Luo L."/>
        </authorList>
    </citation>
    <scope>NUCLEOTIDE SEQUENCE [LARGE SCALE GENOMIC DNA]</scope>
    <source>
        <strain evidence="5 6">HN-E23</strain>
    </source>
</reference>
<keyword evidence="2" id="KW-0546">Nucleotide metabolism</keyword>
<protein>
    <submittedName>
        <fullName evidence="5">Uncharacterized protein</fullName>
    </submittedName>
</protein>
<dbReference type="GO" id="GO:0006229">
    <property type="term" value="P:dUTP biosynthetic process"/>
    <property type="evidence" value="ECO:0007669"/>
    <property type="project" value="InterPro"/>
</dbReference>
<dbReference type="AlphaFoldDB" id="A0A3N5D8L9"/>
<evidence type="ECO:0000256" key="3">
    <source>
        <dbReference type="SAM" id="MobiDB-lite"/>
    </source>
</evidence>
<name>A0A3N5D8L9_9SPHN</name>
<dbReference type="InterPro" id="IPR033704">
    <property type="entry name" value="dUTPase_trimeric"/>
</dbReference>
<evidence type="ECO:0000256" key="1">
    <source>
        <dbReference type="ARBA" id="ARBA00022801"/>
    </source>
</evidence>
<gene>
    <name evidence="5" type="ORF">EG799_04545</name>
</gene>
<keyword evidence="4" id="KW-1133">Transmembrane helix</keyword>
<feature type="region of interest" description="Disordered" evidence="3">
    <location>
        <begin position="240"/>
        <end position="270"/>
    </location>
</feature>
<dbReference type="OrthoDB" id="6401091at2"/>
<dbReference type="InterPro" id="IPR011962">
    <property type="entry name" value="dCTP_deaminase"/>
</dbReference>
<dbReference type="CDD" id="cd07557">
    <property type="entry name" value="trimeric_dUTPase"/>
    <property type="match status" value="1"/>
</dbReference>
<keyword evidence="1" id="KW-0378">Hydrolase</keyword>
<proteinExistence type="predicted"/>
<sequence length="270" mass="29278">MIYPPEREDRAMVLSGQEIKAKGIVKGDVSKGWRPSTYDATVGCIIKEGVEIEGGTYRLPPRGIVWVVSAETFSLPDDVTGLATLMTRWTHEGVLALNVGIVDPGWRGPLSAALVNFGNSDFPIKTGEPFFRLLFHPHVASGSNAVEKESDQYKKETLVRSRLFSSTFLNMESLASEVSDKVLQMPRWALRLTIWGLILAMLAIFAPIAYGVWTDFAGSRAELEQLEKRIADLEAGLGAAESTTLGTTPEDVQDVDRAAPAPDATSGPSG</sequence>
<evidence type="ECO:0000313" key="5">
    <source>
        <dbReference type="EMBL" id="RPF70968.1"/>
    </source>
</evidence>
<evidence type="ECO:0000313" key="6">
    <source>
        <dbReference type="Proteomes" id="UP000275232"/>
    </source>
</evidence>
<accession>A0A3N5D8L9</accession>
<dbReference type="RefSeq" id="WP_123878961.1">
    <property type="nucleotide sequence ID" value="NZ_RPFZ01000001.1"/>
</dbReference>
<organism evidence="5 6">
    <name type="scientific">Aurantiacibacter spongiae</name>
    <dbReference type="NCBI Taxonomy" id="2488860"/>
    <lineage>
        <taxon>Bacteria</taxon>
        <taxon>Pseudomonadati</taxon>
        <taxon>Pseudomonadota</taxon>
        <taxon>Alphaproteobacteria</taxon>
        <taxon>Sphingomonadales</taxon>
        <taxon>Erythrobacteraceae</taxon>
        <taxon>Aurantiacibacter</taxon>
    </lineage>
</organism>
<dbReference type="EMBL" id="RPFZ01000001">
    <property type="protein sequence ID" value="RPF70968.1"/>
    <property type="molecule type" value="Genomic_DNA"/>
</dbReference>
<dbReference type="InterPro" id="IPR036157">
    <property type="entry name" value="dUTPase-like_sf"/>
</dbReference>
<comment type="caution">
    <text evidence="5">The sequence shown here is derived from an EMBL/GenBank/DDBJ whole genome shotgun (WGS) entry which is preliminary data.</text>
</comment>
<dbReference type="Proteomes" id="UP000275232">
    <property type="component" value="Unassembled WGS sequence"/>
</dbReference>
<keyword evidence="4" id="KW-0812">Transmembrane</keyword>
<dbReference type="SUPFAM" id="SSF51283">
    <property type="entry name" value="dUTPase-like"/>
    <property type="match status" value="1"/>
</dbReference>
<evidence type="ECO:0000256" key="2">
    <source>
        <dbReference type="ARBA" id="ARBA00023080"/>
    </source>
</evidence>
<dbReference type="Pfam" id="PF22769">
    <property type="entry name" value="DCD"/>
    <property type="match status" value="1"/>
</dbReference>
<keyword evidence="6" id="KW-1185">Reference proteome</keyword>
<dbReference type="GO" id="GO:0008829">
    <property type="term" value="F:dCTP deaminase activity"/>
    <property type="evidence" value="ECO:0007669"/>
    <property type="project" value="InterPro"/>
</dbReference>